<keyword evidence="2" id="KW-1185">Reference proteome</keyword>
<reference evidence="1" key="1">
    <citation type="submission" date="2020-01" db="EMBL/GenBank/DDBJ databases">
        <title>Patterns of diversity and host range of bacteriophage communities associated with bean-nodulatin bacteria.</title>
        <authorList>
            <person name="Vann Cauwenberghe J."/>
            <person name="Santamaria R.I."/>
            <person name="Bustos P."/>
            <person name="Juarez S."/>
            <person name="Gonzalez V."/>
        </authorList>
    </citation>
    <scope>NUCLEOTIDE SEQUENCE</scope>
</reference>
<gene>
    <name evidence="1" type="ORF">EVB52_025</name>
</gene>
<evidence type="ECO:0000313" key="2">
    <source>
        <dbReference type="Proteomes" id="UP000656987"/>
    </source>
</evidence>
<proteinExistence type="predicted"/>
<dbReference type="Proteomes" id="UP000656987">
    <property type="component" value="Segment"/>
</dbReference>
<sequence length="134" mass="14665">MDAKVADTSKMTLVFGSNEAGIHGAGAARYAEQCKGARYKHGVGKVGQSYAIPTKNRLIIPLTIPEIKAYVDGFLDYATRHSEEQFQVTRIGCGLAGFDDSEIAPMFTMAPANCYFDTVWAPYLGPNKQFWGSF</sequence>
<dbReference type="EMBL" id="MN988483">
    <property type="protein sequence ID" value="QIG67726.1"/>
    <property type="molecule type" value="Genomic_DNA"/>
</dbReference>
<organism evidence="1 2">
    <name type="scientific">Rhizobium phage RHph_Y38</name>
    <dbReference type="NCBI Taxonomy" id="2509781"/>
    <lineage>
        <taxon>Viruses</taxon>
        <taxon>Duplodnaviria</taxon>
        <taxon>Heunggongvirae</taxon>
        <taxon>Uroviricota</taxon>
        <taxon>Caudoviricetes</taxon>
        <taxon>Schitoviridae</taxon>
        <taxon>Demetervirinae</taxon>
        <taxon>Acanvirus</taxon>
        <taxon>Acanvirus Y38</taxon>
    </lineage>
</organism>
<name>A0A7S5R252_9CAUD</name>
<accession>A0A7S5R252</accession>
<evidence type="ECO:0000313" key="1">
    <source>
        <dbReference type="EMBL" id="QIG67726.1"/>
    </source>
</evidence>
<protein>
    <submittedName>
        <fullName evidence="1">Uncharacterized protein</fullName>
    </submittedName>
</protein>